<dbReference type="Pfam" id="PF00528">
    <property type="entry name" value="BPD_transp_1"/>
    <property type="match status" value="1"/>
</dbReference>
<proteinExistence type="inferred from homology"/>
<dbReference type="FunFam" id="1.10.3720.10:FF:000003">
    <property type="entry name" value="Aliphatic sulfonate ABC transporter permease"/>
    <property type="match status" value="1"/>
</dbReference>
<feature type="transmembrane region" description="Helical" evidence="7">
    <location>
        <begin position="228"/>
        <end position="247"/>
    </location>
</feature>
<dbReference type="InterPro" id="IPR000515">
    <property type="entry name" value="MetI-like"/>
</dbReference>
<evidence type="ECO:0000256" key="4">
    <source>
        <dbReference type="ARBA" id="ARBA00022692"/>
    </source>
</evidence>
<feature type="domain" description="ABC transmembrane type-1" evidence="8">
    <location>
        <begin position="75"/>
        <end position="255"/>
    </location>
</feature>
<feature type="transmembrane region" description="Helical" evidence="7">
    <location>
        <begin position="82"/>
        <end position="104"/>
    </location>
</feature>
<keyword evidence="10" id="KW-1185">Reference proteome</keyword>
<gene>
    <name evidence="9" type="ordered locus">SSIL_2516</name>
</gene>
<accession>F2F4X4</accession>
<reference evidence="10" key="1">
    <citation type="submission" date="2011-04" db="EMBL/GenBank/DDBJ databases">
        <title>Genome sequence of Solibacillus silvestris StLB046.</title>
        <authorList>
            <person name="Morohoshi T."/>
            <person name="Someya N."/>
            <person name="Ikeda T."/>
        </authorList>
    </citation>
    <scope>NUCLEOTIDE SEQUENCE [LARGE SCALE GENOMIC DNA]</scope>
    <source>
        <strain evidence="10">StLB046</strain>
    </source>
</reference>
<evidence type="ECO:0000256" key="1">
    <source>
        <dbReference type="ARBA" id="ARBA00004651"/>
    </source>
</evidence>
<feature type="transmembrane region" description="Helical" evidence="7">
    <location>
        <begin position="141"/>
        <end position="160"/>
    </location>
</feature>
<dbReference type="PANTHER" id="PTHR30151">
    <property type="entry name" value="ALKANE SULFONATE ABC TRANSPORTER-RELATED, MEMBRANE SUBUNIT"/>
    <property type="match status" value="1"/>
</dbReference>
<protein>
    <submittedName>
        <fullName evidence="9">ABC-type nitrate/sulfonate/bicarbonate transport system, permease component</fullName>
    </submittedName>
</protein>
<dbReference type="RefSeq" id="WP_008406522.1">
    <property type="nucleotide sequence ID" value="NC_018065.1"/>
</dbReference>
<comment type="subcellular location">
    <subcellularLocation>
        <location evidence="1 7">Cell membrane</location>
        <topology evidence="1 7">Multi-pass membrane protein</topology>
    </subcellularLocation>
</comment>
<sequence length="273" mass="30084">MVTLNKTLPKDRKKIAFSAKSRQLLLGALLPVSLLFLWEWAGRSGYLNPLLLPAPSAIWNEFIFLLQQQHLLGHLQVSVLRALAGLAIGGSLGLVLGLIIGFSYKSQRAFDPTIQMIRMLPHLAIAPLFILWFGFGETSKLLLIAKGAFFPLYINTFLGIRSADSKLFEVARVLQFNKMQLVLKLIIPSALPHILLGLRLSVGVSWLGLVVAEMMGSTEGIGFLINDARSMSIITTVFVGIIIFALLGKLSDFLVLTVEKKLLNWQSTFKGGK</sequence>
<dbReference type="HOGENOM" id="CLU_046113_1_2_9"/>
<dbReference type="Proteomes" id="UP000006691">
    <property type="component" value="Chromosome"/>
</dbReference>
<dbReference type="EMBL" id="AP012157">
    <property type="protein sequence ID" value="BAK16939.1"/>
    <property type="molecule type" value="Genomic_DNA"/>
</dbReference>
<evidence type="ECO:0000256" key="3">
    <source>
        <dbReference type="ARBA" id="ARBA00022475"/>
    </source>
</evidence>
<keyword evidence="6 7" id="KW-0472">Membrane</keyword>
<evidence type="ECO:0000256" key="2">
    <source>
        <dbReference type="ARBA" id="ARBA00022448"/>
    </source>
</evidence>
<dbReference type="PATRIC" id="fig|1002809.3.peg.2532"/>
<dbReference type="Gene3D" id="1.10.3720.10">
    <property type="entry name" value="MetI-like"/>
    <property type="match status" value="1"/>
</dbReference>
<dbReference type="PANTHER" id="PTHR30151:SF38">
    <property type="entry name" value="ALIPHATIC SULFONATES TRANSPORT PERMEASE PROTEIN SSUC-RELATED"/>
    <property type="match status" value="1"/>
</dbReference>
<feature type="transmembrane region" description="Helical" evidence="7">
    <location>
        <begin position="21"/>
        <end position="41"/>
    </location>
</feature>
<evidence type="ECO:0000256" key="5">
    <source>
        <dbReference type="ARBA" id="ARBA00022989"/>
    </source>
</evidence>
<keyword evidence="3" id="KW-1003">Cell membrane</keyword>
<dbReference type="SUPFAM" id="SSF161098">
    <property type="entry name" value="MetI-like"/>
    <property type="match status" value="1"/>
</dbReference>
<evidence type="ECO:0000259" key="8">
    <source>
        <dbReference type="PROSITE" id="PS50928"/>
    </source>
</evidence>
<comment type="similarity">
    <text evidence="7">Belongs to the binding-protein-dependent transport system permease family.</text>
</comment>
<dbReference type="KEGG" id="siv:SSIL_2516"/>
<evidence type="ECO:0000313" key="9">
    <source>
        <dbReference type="EMBL" id="BAK16939.1"/>
    </source>
</evidence>
<keyword evidence="5 7" id="KW-1133">Transmembrane helix</keyword>
<feature type="transmembrane region" description="Helical" evidence="7">
    <location>
        <begin position="181"/>
        <end position="208"/>
    </location>
</feature>
<evidence type="ECO:0000256" key="7">
    <source>
        <dbReference type="RuleBase" id="RU363032"/>
    </source>
</evidence>
<organism evidence="9 10">
    <name type="scientific">Solibacillus silvestris (strain StLB046)</name>
    <name type="common">Bacillus silvestris</name>
    <dbReference type="NCBI Taxonomy" id="1002809"/>
    <lineage>
        <taxon>Bacteria</taxon>
        <taxon>Bacillati</taxon>
        <taxon>Bacillota</taxon>
        <taxon>Bacilli</taxon>
        <taxon>Bacillales</taxon>
        <taxon>Caryophanaceae</taxon>
        <taxon>Solibacillus</taxon>
    </lineage>
</organism>
<dbReference type="GO" id="GO:0042918">
    <property type="term" value="P:alkanesulfonate transmembrane transport"/>
    <property type="evidence" value="ECO:0007669"/>
    <property type="project" value="UniProtKB-ARBA"/>
</dbReference>
<dbReference type="InterPro" id="IPR035906">
    <property type="entry name" value="MetI-like_sf"/>
</dbReference>
<reference evidence="9 10" key="2">
    <citation type="journal article" date="2012" name="J. Biosci. Bioeng.">
        <title>Complete genome sequence and characterization of the N-acylhomoserine lactone-degrading gene of the potato leaf-associated Solibacillus silvestris.</title>
        <authorList>
            <person name="Morohoshi T."/>
            <person name="Tominaga Y."/>
            <person name="Someya N."/>
            <person name="Ikeda T."/>
        </authorList>
    </citation>
    <scope>NUCLEOTIDE SEQUENCE [LARGE SCALE GENOMIC DNA]</scope>
    <source>
        <strain evidence="9 10">StLB046</strain>
    </source>
</reference>
<keyword evidence="4 7" id="KW-0812">Transmembrane</keyword>
<dbReference type="AlphaFoldDB" id="F2F4X4"/>
<dbReference type="PROSITE" id="PS50928">
    <property type="entry name" value="ABC_TM1"/>
    <property type="match status" value="1"/>
</dbReference>
<dbReference type="eggNOG" id="COG0600">
    <property type="taxonomic scope" value="Bacteria"/>
</dbReference>
<keyword evidence="2 7" id="KW-0813">Transport</keyword>
<feature type="transmembrane region" description="Helical" evidence="7">
    <location>
        <begin position="116"/>
        <end position="135"/>
    </location>
</feature>
<evidence type="ECO:0000313" key="10">
    <source>
        <dbReference type="Proteomes" id="UP000006691"/>
    </source>
</evidence>
<dbReference type="GO" id="GO:0005886">
    <property type="term" value="C:plasma membrane"/>
    <property type="evidence" value="ECO:0007669"/>
    <property type="project" value="UniProtKB-SubCell"/>
</dbReference>
<dbReference type="STRING" id="1002809.SSIL_2516"/>
<name>F2F4X4_SOLSS</name>
<dbReference type="CDD" id="cd06261">
    <property type="entry name" value="TM_PBP2"/>
    <property type="match status" value="1"/>
</dbReference>
<evidence type="ECO:0000256" key="6">
    <source>
        <dbReference type="ARBA" id="ARBA00023136"/>
    </source>
</evidence>